<dbReference type="EMBL" id="CAJOBC010084454">
    <property type="protein sequence ID" value="CAF4317395.1"/>
    <property type="molecule type" value="Genomic_DNA"/>
</dbReference>
<dbReference type="Proteomes" id="UP000663829">
    <property type="component" value="Unassembled WGS sequence"/>
</dbReference>
<gene>
    <name evidence="2" type="ORF">GPM918_LOCUS34385</name>
    <name evidence="3" type="ORF">SRO942_LOCUS35082</name>
</gene>
<evidence type="ECO:0000256" key="1">
    <source>
        <dbReference type="SAM" id="MobiDB-lite"/>
    </source>
</evidence>
<name>A0A815NRT0_9BILA</name>
<organism evidence="2 4">
    <name type="scientific">Didymodactylos carnosus</name>
    <dbReference type="NCBI Taxonomy" id="1234261"/>
    <lineage>
        <taxon>Eukaryota</taxon>
        <taxon>Metazoa</taxon>
        <taxon>Spiralia</taxon>
        <taxon>Gnathifera</taxon>
        <taxon>Rotifera</taxon>
        <taxon>Eurotatoria</taxon>
        <taxon>Bdelloidea</taxon>
        <taxon>Philodinida</taxon>
        <taxon>Philodinidae</taxon>
        <taxon>Didymodactylos</taxon>
    </lineage>
</organism>
<evidence type="ECO:0000313" key="3">
    <source>
        <dbReference type="EMBL" id="CAF4317395.1"/>
    </source>
</evidence>
<proteinExistence type="predicted"/>
<comment type="caution">
    <text evidence="2">The sequence shown here is derived from an EMBL/GenBank/DDBJ whole genome shotgun (WGS) entry which is preliminary data.</text>
</comment>
<dbReference type="AlphaFoldDB" id="A0A815NRT0"/>
<accession>A0A815NRT0</accession>
<feature type="non-terminal residue" evidence="2">
    <location>
        <position position="1"/>
    </location>
</feature>
<reference evidence="2" key="1">
    <citation type="submission" date="2021-02" db="EMBL/GenBank/DDBJ databases">
        <authorList>
            <person name="Nowell W R."/>
        </authorList>
    </citation>
    <scope>NUCLEOTIDE SEQUENCE</scope>
</reference>
<feature type="region of interest" description="Disordered" evidence="1">
    <location>
        <begin position="81"/>
        <end position="103"/>
    </location>
</feature>
<keyword evidence="4" id="KW-1185">Reference proteome</keyword>
<sequence length="130" mass="14627">LDPSGGKKVDFTISLIMWTSIDEYPIDIGLSTCGKCKTGCRQCKCGKNGLKCTIYCQCLPGTCQDRSNKQMIQFDLHSAINSESENDDFQKTQENDCSEEDDDQDALERYDSCNSSNVSDFEGDDYIRFL</sequence>
<dbReference type="Proteomes" id="UP000681722">
    <property type="component" value="Unassembled WGS sequence"/>
</dbReference>
<dbReference type="EMBL" id="CAJNOQ010019013">
    <property type="protein sequence ID" value="CAF1441341.1"/>
    <property type="molecule type" value="Genomic_DNA"/>
</dbReference>
<protein>
    <submittedName>
        <fullName evidence="2">Uncharacterized protein</fullName>
    </submittedName>
</protein>
<evidence type="ECO:0000313" key="4">
    <source>
        <dbReference type="Proteomes" id="UP000663829"/>
    </source>
</evidence>
<evidence type="ECO:0000313" key="2">
    <source>
        <dbReference type="EMBL" id="CAF1441341.1"/>
    </source>
</evidence>